<dbReference type="Pfam" id="PF01416">
    <property type="entry name" value="PseudoU_synth_1"/>
    <property type="match status" value="2"/>
</dbReference>
<dbReference type="SUPFAM" id="SSF55120">
    <property type="entry name" value="Pseudouridine synthase"/>
    <property type="match status" value="1"/>
</dbReference>
<comment type="similarity">
    <text evidence="1 4 7">Belongs to the tRNA pseudouridine synthase TruA family.</text>
</comment>
<dbReference type="PANTHER" id="PTHR11142:SF0">
    <property type="entry name" value="TRNA PSEUDOURIDINE SYNTHASE-LIKE 1"/>
    <property type="match status" value="1"/>
</dbReference>
<feature type="domain" description="Pseudouridine synthase I TruA alpha/beta" evidence="8">
    <location>
        <begin position="9"/>
        <end position="104"/>
    </location>
</feature>
<dbReference type="InterPro" id="IPR020094">
    <property type="entry name" value="TruA/RsuA/RluB/E/F_N"/>
</dbReference>
<dbReference type="NCBIfam" id="TIGR00071">
    <property type="entry name" value="hisT_truA"/>
    <property type="match status" value="1"/>
</dbReference>
<dbReference type="InterPro" id="IPR001406">
    <property type="entry name" value="PsdUridine_synth_TruA"/>
</dbReference>
<keyword evidence="10" id="KW-1185">Reference proteome</keyword>
<dbReference type="eggNOG" id="COG0101">
    <property type="taxonomic scope" value="Bacteria"/>
</dbReference>
<feature type="domain" description="Pseudouridine synthase I TruA alpha/beta" evidence="8">
    <location>
        <begin position="143"/>
        <end position="245"/>
    </location>
</feature>
<comment type="function">
    <text evidence="4">Formation of pseudouridine at positions 38, 39 and 40 in the anticodon stem and loop of transfer RNAs.</text>
</comment>
<evidence type="ECO:0000256" key="2">
    <source>
        <dbReference type="ARBA" id="ARBA00022694"/>
    </source>
</evidence>
<evidence type="ECO:0000256" key="7">
    <source>
        <dbReference type="RuleBase" id="RU003792"/>
    </source>
</evidence>
<dbReference type="Gene3D" id="3.30.70.580">
    <property type="entry name" value="Pseudouridine synthase I, catalytic domain, N-terminal subdomain"/>
    <property type="match status" value="1"/>
</dbReference>
<evidence type="ECO:0000256" key="6">
    <source>
        <dbReference type="PIRSR" id="PIRSR001430-2"/>
    </source>
</evidence>
<dbReference type="Proteomes" id="UP000001551">
    <property type="component" value="Chromosome"/>
</dbReference>
<feature type="active site" description="Nucleophile" evidence="4 5">
    <location>
        <position position="52"/>
    </location>
</feature>
<accession>E6U473</accession>
<proteinExistence type="inferred from homology"/>
<dbReference type="FunFam" id="3.30.70.580:FF:000001">
    <property type="entry name" value="tRNA pseudouridine synthase A"/>
    <property type="match status" value="1"/>
</dbReference>
<dbReference type="PIRSF" id="PIRSF001430">
    <property type="entry name" value="tRNA_psdUrid_synth"/>
    <property type="match status" value="1"/>
</dbReference>
<dbReference type="Gene3D" id="3.30.70.660">
    <property type="entry name" value="Pseudouridine synthase I, catalytic domain, C-terminal subdomain"/>
    <property type="match status" value="1"/>
</dbReference>
<gene>
    <name evidence="4" type="primary">truA</name>
    <name evidence="9" type="ordered locus">Ethha_1020</name>
</gene>
<comment type="subunit">
    <text evidence="4">Homodimer.</text>
</comment>
<comment type="catalytic activity">
    <reaction evidence="4 7">
        <text>uridine(38/39/40) in tRNA = pseudouridine(38/39/40) in tRNA</text>
        <dbReference type="Rhea" id="RHEA:22376"/>
        <dbReference type="Rhea" id="RHEA-COMP:10085"/>
        <dbReference type="Rhea" id="RHEA-COMP:10087"/>
        <dbReference type="ChEBI" id="CHEBI:65314"/>
        <dbReference type="ChEBI" id="CHEBI:65315"/>
        <dbReference type="EC" id="5.4.99.12"/>
    </reaction>
</comment>
<dbReference type="RefSeq" id="WP_013484934.1">
    <property type="nucleotide sequence ID" value="NC_014828.1"/>
</dbReference>
<comment type="caution">
    <text evidence="4">Lacks conserved residue(s) required for the propagation of feature annotation.</text>
</comment>
<dbReference type="EC" id="5.4.99.12" evidence="4"/>
<dbReference type="AlphaFoldDB" id="E6U473"/>
<sequence>MRNILLLLRFDGAAYHGWQVQKNGVTVQEVLQNALETVLRHRPPVTGCSRTDAGVHALAYACNFRTEHTIPCQNLVRALNACLPDDIAVFACREVPPDFHARYSAHEKEYVYRILNAPARDPFWRGRALHVPYPLDEAVMDKAARGFLGTHDFAGFRAAGSDVKDTVRTVFHSGVQRDGDLVLFRVRADGFLYNMVRIMVGTLLYTAQDKLQPADILAVIDSRDRTAAGPTAPAHGLYLNRVFYDETGWPAE</sequence>
<organism evidence="9 10">
    <name type="scientific">Ethanoligenens harbinense (strain DSM 18485 / JCM 12961 / CGMCC 1.5033 / YUAN-3)</name>
    <dbReference type="NCBI Taxonomy" id="663278"/>
    <lineage>
        <taxon>Bacteria</taxon>
        <taxon>Bacillati</taxon>
        <taxon>Bacillota</taxon>
        <taxon>Clostridia</taxon>
        <taxon>Eubacteriales</taxon>
        <taxon>Oscillospiraceae</taxon>
        <taxon>Ethanoligenens</taxon>
    </lineage>
</organism>
<dbReference type="InterPro" id="IPR020103">
    <property type="entry name" value="PsdUridine_synth_cat_dom_sf"/>
</dbReference>
<evidence type="ECO:0000256" key="5">
    <source>
        <dbReference type="PIRSR" id="PIRSR001430-1"/>
    </source>
</evidence>
<dbReference type="CDD" id="cd02570">
    <property type="entry name" value="PseudoU_synth_EcTruA"/>
    <property type="match status" value="1"/>
</dbReference>
<dbReference type="InterPro" id="IPR020097">
    <property type="entry name" value="PsdUridine_synth_TruA_a/b_dom"/>
</dbReference>
<dbReference type="EMBL" id="CP002400">
    <property type="protein sequence ID" value="ADU26573.1"/>
    <property type="molecule type" value="Genomic_DNA"/>
</dbReference>
<evidence type="ECO:0000313" key="9">
    <source>
        <dbReference type="EMBL" id="ADU26573.1"/>
    </source>
</evidence>
<evidence type="ECO:0000256" key="4">
    <source>
        <dbReference type="HAMAP-Rule" id="MF_00171"/>
    </source>
</evidence>
<name>E6U473_ETHHY</name>
<protein>
    <recommendedName>
        <fullName evidence="4">tRNA pseudouridine synthase A</fullName>
        <ecNumber evidence="4">5.4.99.12</ecNumber>
    </recommendedName>
    <alternativeName>
        <fullName evidence="4">tRNA pseudouridine(38-40) synthase</fullName>
    </alternativeName>
    <alternativeName>
        <fullName evidence="4">tRNA pseudouridylate synthase I</fullName>
    </alternativeName>
    <alternativeName>
        <fullName evidence="4">tRNA-uridine isomerase I</fullName>
    </alternativeName>
</protein>
<dbReference type="GO" id="GO:0003723">
    <property type="term" value="F:RNA binding"/>
    <property type="evidence" value="ECO:0007669"/>
    <property type="project" value="InterPro"/>
</dbReference>
<dbReference type="HAMAP" id="MF_00171">
    <property type="entry name" value="TruA"/>
    <property type="match status" value="1"/>
</dbReference>
<dbReference type="GO" id="GO:0160147">
    <property type="term" value="F:tRNA pseudouridine(38-40) synthase activity"/>
    <property type="evidence" value="ECO:0007669"/>
    <property type="project" value="UniProtKB-EC"/>
</dbReference>
<dbReference type="KEGG" id="eha:Ethha_1020"/>
<dbReference type="InterPro" id="IPR020095">
    <property type="entry name" value="PsdUridine_synth_TruA_C"/>
</dbReference>
<dbReference type="GO" id="GO:0031119">
    <property type="term" value="P:tRNA pseudouridine synthesis"/>
    <property type="evidence" value="ECO:0007669"/>
    <property type="project" value="UniProtKB-UniRule"/>
</dbReference>
<keyword evidence="3 4" id="KW-0413">Isomerase</keyword>
<keyword evidence="2 4" id="KW-0819">tRNA processing</keyword>
<dbReference type="HOGENOM" id="CLU_014673_0_1_9"/>
<evidence type="ECO:0000313" key="10">
    <source>
        <dbReference type="Proteomes" id="UP000001551"/>
    </source>
</evidence>
<evidence type="ECO:0000259" key="8">
    <source>
        <dbReference type="Pfam" id="PF01416"/>
    </source>
</evidence>
<dbReference type="STRING" id="663278.Ethha_1020"/>
<evidence type="ECO:0000256" key="3">
    <source>
        <dbReference type="ARBA" id="ARBA00023235"/>
    </source>
</evidence>
<evidence type="ECO:0000256" key="1">
    <source>
        <dbReference type="ARBA" id="ARBA00009375"/>
    </source>
</evidence>
<dbReference type="PANTHER" id="PTHR11142">
    <property type="entry name" value="PSEUDOURIDYLATE SYNTHASE"/>
    <property type="match status" value="1"/>
</dbReference>
<reference evidence="9 10" key="1">
    <citation type="submission" date="2010-12" db="EMBL/GenBank/DDBJ databases">
        <title>Complete sequence of Ethanoligenens harbinense YUAN-3.</title>
        <authorList>
            <person name="Lucas S."/>
            <person name="Copeland A."/>
            <person name="Lapidus A."/>
            <person name="Cheng J.-F."/>
            <person name="Bruce D."/>
            <person name="Goodwin L."/>
            <person name="Pitluck S."/>
            <person name="Chertkov O."/>
            <person name="Misra M."/>
            <person name="Detter J.C."/>
            <person name="Han C."/>
            <person name="Tapia R."/>
            <person name="Land M."/>
            <person name="Hauser L."/>
            <person name="Jeffries C."/>
            <person name="Kyrpides N."/>
            <person name="Ivanova N."/>
            <person name="Mikhailova N."/>
            <person name="Wang A."/>
            <person name="Mouttaki H."/>
            <person name="He Z."/>
            <person name="Zhou J."/>
            <person name="Hemme C.L."/>
            <person name="Woyke T."/>
        </authorList>
    </citation>
    <scope>NUCLEOTIDE SEQUENCE [LARGE SCALE GENOMIC DNA]</scope>
    <source>
        <strain evidence="10">DSM 18485 / JCM 12961 / CGMCC 1.5033 / YUAN-3</strain>
    </source>
</reference>
<feature type="binding site" evidence="4 6">
    <location>
        <position position="110"/>
    </location>
    <ligand>
        <name>substrate</name>
    </ligand>
</feature>